<proteinExistence type="inferred from homology"/>
<dbReference type="InterPro" id="IPR029025">
    <property type="entry name" value="T3SS_substrate_exporter_C"/>
</dbReference>
<sequence>MGEYPLPRHARQAAALTHPQDPPSQDAQRPRRQVAVALKHDKDLPGLPRIVASGHGALAEKILSRAFETGVKVREDAELAEILAVLDVESEIPLEAISAVAEILAYVYRANGLWRPGEPWPPSGFHDSAAGEMPA</sequence>
<dbReference type="PANTHER" id="PTHR30531:SF12">
    <property type="entry name" value="FLAGELLAR BIOSYNTHETIC PROTEIN FLHB"/>
    <property type="match status" value="1"/>
</dbReference>
<evidence type="ECO:0000256" key="2">
    <source>
        <dbReference type="SAM" id="MobiDB-lite"/>
    </source>
</evidence>
<name>A0A858R6L4_9PROT</name>
<evidence type="ECO:0000313" key="3">
    <source>
        <dbReference type="EMBL" id="QJE72994.1"/>
    </source>
</evidence>
<dbReference type="AlphaFoldDB" id="A0A858R6L4"/>
<feature type="region of interest" description="Disordered" evidence="2">
    <location>
        <begin position="1"/>
        <end position="34"/>
    </location>
</feature>
<dbReference type="Gene3D" id="3.40.1690.10">
    <property type="entry name" value="secretion proteins EscU"/>
    <property type="match status" value="1"/>
</dbReference>
<dbReference type="GO" id="GO:0005886">
    <property type="term" value="C:plasma membrane"/>
    <property type="evidence" value="ECO:0007669"/>
    <property type="project" value="TreeGrafter"/>
</dbReference>
<keyword evidence="3" id="KW-0969">Cilium</keyword>
<protein>
    <submittedName>
        <fullName evidence="3">Flagellar protein FhlB</fullName>
    </submittedName>
</protein>
<dbReference type="KEGG" id="acru:HHL28_07750"/>
<dbReference type="PANTHER" id="PTHR30531">
    <property type="entry name" value="FLAGELLAR BIOSYNTHETIC PROTEIN FLHB"/>
    <property type="match status" value="1"/>
</dbReference>
<dbReference type="EMBL" id="CP051775">
    <property type="protein sequence ID" value="QJE72994.1"/>
    <property type="molecule type" value="Genomic_DNA"/>
</dbReference>
<keyword evidence="3" id="KW-0282">Flagellum</keyword>
<keyword evidence="4" id="KW-1185">Reference proteome</keyword>
<gene>
    <name evidence="3" type="ORF">HHL28_07750</name>
</gene>
<evidence type="ECO:0000313" key="4">
    <source>
        <dbReference type="Proteomes" id="UP000501891"/>
    </source>
</evidence>
<keyword evidence="3" id="KW-0966">Cell projection</keyword>
<dbReference type="Proteomes" id="UP000501891">
    <property type="component" value="Chromosome"/>
</dbReference>
<evidence type="ECO:0000256" key="1">
    <source>
        <dbReference type="ARBA" id="ARBA00010690"/>
    </source>
</evidence>
<comment type="similarity">
    <text evidence="1">Belongs to the type III secretion exporter family.</text>
</comment>
<organism evidence="3 4">
    <name type="scientific">Aerophototrophica crusticola</name>
    <dbReference type="NCBI Taxonomy" id="1709002"/>
    <lineage>
        <taxon>Bacteria</taxon>
        <taxon>Pseudomonadati</taxon>
        <taxon>Pseudomonadota</taxon>
        <taxon>Alphaproteobacteria</taxon>
        <taxon>Rhodospirillales</taxon>
        <taxon>Rhodospirillaceae</taxon>
        <taxon>Aerophototrophica</taxon>
    </lineage>
</organism>
<dbReference type="InterPro" id="IPR006135">
    <property type="entry name" value="T3SS_substrate_exporter"/>
</dbReference>
<dbReference type="GO" id="GO:0009306">
    <property type="term" value="P:protein secretion"/>
    <property type="evidence" value="ECO:0007669"/>
    <property type="project" value="InterPro"/>
</dbReference>
<reference evidence="3" key="1">
    <citation type="submission" date="2020-04" db="EMBL/GenBank/DDBJ databases">
        <title>A desert anoxygenic phototrophic bacterium fixes CO2 using RubisCO under aerobic conditions.</title>
        <authorList>
            <person name="Tang K."/>
        </authorList>
    </citation>
    <scope>NUCLEOTIDE SEQUENCE [LARGE SCALE GENOMIC DNA]</scope>
    <source>
        <strain evidence="3">MIMtkB3</strain>
    </source>
</reference>
<dbReference type="Pfam" id="PF01312">
    <property type="entry name" value="Bac_export_2"/>
    <property type="match status" value="1"/>
</dbReference>
<dbReference type="SUPFAM" id="SSF160544">
    <property type="entry name" value="EscU C-terminal domain-like"/>
    <property type="match status" value="1"/>
</dbReference>
<accession>A0A858R6L4</accession>